<organism evidence="1">
    <name type="scientific">viral metagenome</name>
    <dbReference type="NCBI Taxonomy" id="1070528"/>
    <lineage>
        <taxon>unclassified sequences</taxon>
        <taxon>metagenomes</taxon>
        <taxon>organismal metagenomes</taxon>
    </lineage>
</organism>
<dbReference type="EMBL" id="MT141842">
    <property type="protein sequence ID" value="QJA71047.1"/>
    <property type="molecule type" value="Genomic_DNA"/>
</dbReference>
<accession>A0A6M3JQF7</accession>
<sequence>MKRLITIIGPAPSEITLEDFEEKLAFRRRDVARDLEVFRGKAKPPKGKKPMVSDEDKEIRKELAKALKELGMTPEEFLEAKRELDMEAKGEKE</sequence>
<evidence type="ECO:0000313" key="2">
    <source>
        <dbReference type="EMBL" id="QJA94598.1"/>
    </source>
</evidence>
<name>A0A6M3JQF7_9ZZZZ</name>
<reference evidence="1" key="1">
    <citation type="submission" date="2020-03" db="EMBL/GenBank/DDBJ databases">
        <title>The deep terrestrial virosphere.</title>
        <authorList>
            <person name="Holmfeldt K."/>
            <person name="Nilsson E."/>
            <person name="Simone D."/>
            <person name="Lopez-Fernandez M."/>
            <person name="Wu X."/>
            <person name="de Brujin I."/>
            <person name="Lundin D."/>
            <person name="Andersson A."/>
            <person name="Bertilsson S."/>
            <person name="Dopson M."/>
        </authorList>
    </citation>
    <scope>NUCLEOTIDE SEQUENCE</scope>
    <source>
        <strain evidence="1">MM415A03401</strain>
        <strain evidence="2">MM415B03817</strain>
    </source>
</reference>
<dbReference type="EMBL" id="MT143245">
    <property type="protein sequence ID" value="QJA94598.1"/>
    <property type="molecule type" value="Genomic_DNA"/>
</dbReference>
<protein>
    <submittedName>
        <fullName evidence="1">Uncharacterized protein</fullName>
    </submittedName>
</protein>
<evidence type="ECO:0000313" key="1">
    <source>
        <dbReference type="EMBL" id="QJA71047.1"/>
    </source>
</evidence>
<dbReference type="AlphaFoldDB" id="A0A6M3JQF7"/>
<proteinExistence type="predicted"/>
<gene>
    <name evidence="1" type="ORF">MM415A03401_0008</name>
    <name evidence="2" type="ORF">MM415B03817_0007</name>
</gene>